<protein>
    <submittedName>
        <fullName evidence="1">Uncharacterized protein</fullName>
    </submittedName>
</protein>
<organism evidence="1 2">
    <name type="scientific">Camellia lanceoleosa</name>
    <dbReference type="NCBI Taxonomy" id="1840588"/>
    <lineage>
        <taxon>Eukaryota</taxon>
        <taxon>Viridiplantae</taxon>
        <taxon>Streptophyta</taxon>
        <taxon>Embryophyta</taxon>
        <taxon>Tracheophyta</taxon>
        <taxon>Spermatophyta</taxon>
        <taxon>Magnoliopsida</taxon>
        <taxon>eudicotyledons</taxon>
        <taxon>Gunneridae</taxon>
        <taxon>Pentapetalae</taxon>
        <taxon>asterids</taxon>
        <taxon>Ericales</taxon>
        <taxon>Theaceae</taxon>
        <taxon>Camellia</taxon>
    </lineage>
</organism>
<gene>
    <name evidence="1" type="ORF">LOK49_LG08G01440</name>
</gene>
<comment type="caution">
    <text evidence="1">The sequence shown here is derived from an EMBL/GenBank/DDBJ whole genome shotgun (WGS) entry which is preliminary data.</text>
</comment>
<dbReference type="Proteomes" id="UP001060215">
    <property type="component" value="Chromosome 9"/>
</dbReference>
<keyword evidence="2" id="KW-1185">Reference proteome</keyword>
<name>A0ACC0GN81_9ERIC</name>
<sequence>MSVAIRSLNNSPSLHSSAKLDLATLVCTCALLSSVSTSSIRLSLGSTPMR</sequence>
<evidence type="ECO:0000313" key="2">
    <source>
        <dbReference type="Proteomes" id="UP001060215"/>
    </source>
</evidence>
<accession>A0ACC0GN81</accession>
<dbReference type="EMBL" id="CM045766">
    <property type="protein sequence ID" value="KAI8002444.1"/>
    <property type="molecule type" value="Genomic_DNA"/>
</dbReference>
<evidence type="ECO:0000313" key="1">
    <source>
        <dbReference type="EMBL" id="KAI8002444.1"/>
    </source>
</evidence>
<proteinExistence type="predicted"/>
<reference evidence="1 2" key="1">
    <citation type="journal article" date="2022" name="Plant J.">
        <title>Chromosome-level genome of Camellia lanceoleosa provides a valuable resource for understanding genome evolution and self-incompatibility.</title>
        <authorList>
            <person name="Gong W."/>
            <person name="Xiao S."/>
            <person name="Wang L."/>
            <person name="Liao Z."/>
            <person name="Chang Y."/>
            <person name="Mo W."/>
            <person name="Hu G."/>
            <person name="Li W."/>
            <person name="Zhao G."/>
            <person name="Zhu H."/>
            <person name="Hu X."/>
            <person name="Ji K."/>
            <person name="Xiang X."/>
            <person name="Song Q."/>
            <person name="Yuan D."/>
            <person name="Jin S."/>
            <person name="Zhang L."/>
        </authorList>
    </citation>
    <scope>NUCLEOTIDE SEQUENCE [LARGE SCALE GENOMIC DNA]</scope>
    <source>
        <strain evidence="1">SQ_2022a</strain>
    </source>
</reference>